<dbReference type="Proteomes" id="UP000007161">
    <property type="component" value="Chromosome"/>
</dbReference>
<dbReference type="KEGG" id="mpz:Marpi_1082"/>
<dbReference type="Pfam" id="PF01464">
    <property type="entry name" value="SLT"/>
    <property type="match status" value="1"/>
</dbReference>
<dbReference type="CDD" id="cd00254">
    <property type="entry name" value="LT-like"/>
    <property type="match status" value="1"/>
</dbReference>
<dbReference type="AlphaFoldDB" id="H2J803"/>
<reference evidence="2 3" key="1">
    <citation type="journal article" date="2012" name="J. Bacteriol.">
        <title>Complete Genome Sequence of the Thermophilic, Piezophilic, Heterotrophic Bacterium Marinitoga piezophila KA3.</title>
        <authorList>
            <person name="Lucas S."/>
            <person name="Han J."/>
            <person name="Lapidus A."/>
            <person name="Cheng J.F."/>
            <person name="Goodwin L.A."/>
            <person name="Pitluck S."/>
            <person name="Peters L."/>
            <person name="Mikhailova N."/>
            <person name="Teshima H."/>
            <person name="Detter J.C."/>
            <person name="Han C."/>
            <person name="Tapia R."/>
            <person name="Land M."/>
            <person name="Hauser L."/>
            <person name="Kyrpides N.C."/>
            <person name="Ivanova N."/>
            <person name="Pagani I."/>
            <person name="Vannier P."/>
            <person name="Oger P."/>
            <person name="Bartlett D.H."/>
            <person name="Noll K.M."/>
            <person name="Woyke T."/>
            <person name="Jebbar M."/>
        </authorList>
    </citation>
    <scope>NUCLEOTIDE SEQUENCE [LARGE SCALE GENOMIC DNA]</scope>
    <source>
        <strain evidence="3">DSM 14283 / JCM 11233 / KA3</strain>
    </source>
</reference>
<protein>
    <submittedName>
        <fullName evidence="2">Soluble lytic murein transglycosylase-like protein</fullName>
    </submittedName>
</protein>
<evidence type="ECO:0000259" key="1">
    <source>
        <dbReference type="Pfam" id="PF01464"/>
    </source>
</evidence>
<dbReference type="SUPFAM" id="SSF53955">
    <property type="entry name" value="Lysozyme-like"/>
    <property type="match status" value="1"/>
</dbReference>
<dbReference type="STRING" id="443254.Marpi_1082"/>
<dbReference type="eggNOG" id="COG0741">
    <property type="taxonomic scope" value="Bacteria"/>
</dbReference>
<dbReference type="InterPro" id="IPR023346">
    <property type="entry name" value="Lysozyme-like_dom_sf"/>
</dbReference>
<proteinExistence type="predicted"/>
<sequence>MNYKVKRVILFLFTILITISGFSEKTDIYNKIFYKPGLHMELYTDSMFLTFEYTYIGKYSYMDSNELLRYVWTQDKTLIGGQMYVESNYYTHAISSSHAIGLLQLKPIVAEDFGAHNLFNPIDNITTASLYHDYLNKTLGTEKKQIAGYYQGPTSVLKNGINSAGSYYYNKVKKAQKKYKNTSVYSPYLISISGNVKKNYMNLIANEGFAYKNWEFYSNQHFEVTTENKFEFNNLEVKFGGFYFPKTNFSIGAFSDYNLNMDTIARIGYPWAQNVVSFNNNNKILKQIYMSYDFKNNMWMKFYIDKDFLFITGISIYDIKLGILFNSSYRIGIFMSL</sequence>
<dbReference type="EMBL" id="CP003257">
    <property type="protein sequence ID" value="AEX85494.1"/>
    <property type="molecule type" value="Genomic_DNA"/>
</dbReference>
<accession>H2J803</accession>
<keyword evidence="3" id="KW-1185">Reference proteome</keyword>
<evidence type="ECO:0000313" key="2">
    <source>
        <dbReference type="EMBL" id="AEX85494.1"/>
    </source>
</evidence>
<dbReference type="HOGENOM" id="CLU_825676_0_0_0"/>
<feature type="domain" description="Transglycosylase SLT" evidence="1">
    <location>
        <begin position="77"/>
        <end position="160"/>
    </location>
</feature>
<reference evidence="3" key="2">
    <citation type="submission" date="2012-01" db="EMBL/GenBank/DDBJ databases">
        <title>Complete sequence of chromosome of Marinitoga piezophila KA3.</title>
        <authorList>
            <person name="Lucas S."/>
            <person name="Han J."/>
            <person name="Lapidus A."/>
            <person name="Cheng J.-F."/>
            <person name="Goodwin L."/>
            <person name="Pitluck S."/>
            <person name="Peters L."/>
            <person name="Mikhailova N."/>
            <person name="Teshima H."/>
            <person name="Detter J.C."/>
            <person name="Han C."/>
            <person name="Tapia R."/>
            <person name="Land M."/>
            <person name="Hauser L."/>
            <person name="Kyrpides N."/>
            <person name="Ivanova N."/>
            <person name="Pagani I."/>
            <person name="Jebbar M."/>
            <person name="Vannier P."/>
            <person name="Oger P."/>
            <person name="Cario A."/>
            <person name="Bartlett D."/>
            <person name="Noll K.M."/>
            <person name="Woyke T."/>
        </authorList>
    </citation>
    <scope>NUCLEOTIDE SEQUENCE [LARGE SCALE GENOMIC DNA]</scope>
    <source>
        <strain evidence="3">DSM 14283 / JCM 11233 / KA3</strain>
    </source>
</reference>
<dbReference type="Gene3D" id="1.10.530.10">
    <property type="match status" value="1"/>
</dbReference>
<organism evidence="2 3">
    <name type="scientific">Marinitoga piezophila (strain DSM 14283 / JCM 11233 / KA3)</name>
    <dbReference type="NCBI Taxonomy" id="443254"/>
    <lineage>
        <taxon>Bacteria</taxon>
        <taxon>Thermotogati</taxon>
        <taxon>Thermotogota</taxon>
        <taxon>Thermotogae</taxon>
        <taxon>Petrotogales</taxon>
        <taxon>Petrotogaceae</taxon>
        <taxon>Marinitoga</taxon>
    </lineage>
</organism>
<gene>
    <name evidence="2" type="ordered locus">Marpi_1082</name>
</gene>
<evidence type="ECO:0000313" key="3">
    <source>
        <dbReference type="Proteomes" id="UP000007161"/>
    </source>
</evidence>
<dbReference type="OrthoDB" id="9815002at2"/>
<dbReference type="InterPro" id="IPR008258">
    <property type="entry name" value="Transglycosylase_SLT_dom_1"/>
</dbReference>
<name>H2J803_MARPK</name>